<feature type="region of interest" description="Disordered" evidence="1">
    <location>
        <begin position="1"/>
        <end position="67"/>
    </location>
</feature>
<reference evidence="2 3" key="1">
    <citation type="submission" date="2024-01" db="EMBL/GenBank/DDBJ databases">
        <title>The genomes of 5 underutilized Papilionoideae crops provide insights into root nodulation and disease resistanc.</title>
        <authorList>
            <person name="Yuan L."/>
        </authorList>
    </citation>
    <scope>NUCLEOTIDE SEQUENCE [LARGE SCALE GENOMIC DNA]</scope>
    <source>
        <strain evidence="2">ZHUSHIDOU_FW_LH</strain>
        <tissue evidence="2">Leaf</tissue>
    </source>
</reference>
<keyword evidence="3" id="KW-1185">Reference proteome</keyword>
<comment type="caution">
    <text evidence="2">The sequence shown here is derived from an EMBL/GenBank/DDBJ whole genome shotgun (WGS) entry which is preliminary data.</text>
</comment>
<dbReference type="PANTHER" id="PTHR33871">
    <property type="entry name" value="OS05G0503100 PROTEIN-RELATED"/>
    <property type="match status" value="1"/>
</dbReference>
<protein>
    <submittedName>
        <fullName evidence="2">Uncharacterized protein</fullName>
    </submittedName>
</protein>
<gene>
    <name evidence="2" type="ORF">RIF29_05700</name>
</gene>
<feature type="compositionally biased region" description="Polar residues" evidence="1">
    <location>
        <begin position="1"/>
        <end position="26"/>
    </location>
</feature>
<feature type="compositionally biased region" description="Basic and acidic residues" evidence="1">
    <location>
        <begin position="186"/>
        <end position="202"/>
    </location>
</feature>
<dbReference type="Proteomes" id="UP001372338">
    <property type="component" value="Unassembled WGS sequence"/>
</dbReference>
<evidence type="ECO:0000313" key="3">
    <source>
        <dbReference type="Proteomes" id="UP001372338"/>
    </source>
</evidence>
<sequence>MGCCFSTSNSNTKEDQNNIVKNQQSHAPKPNETHEPHNTSSPSPHHVEEETVKEVLSETPISKPHQVPILMPKTDTQMINIENGNVPIMNKPCSMMSESFSEEVSQIISETCSISESFSTTTTTTATTVPEKRDDEATSKRTTGTWDRKKRSYAVDGNRIGARERRHKSPAKMPEKRIPASSPAVRRREYCQLRRDPGDCSRRRSMSPSSSIMGGSGGGRSRMKQLGGAGRRLPPVKHVEDEKVGEESLENPHVSLECFIFL</sequence>
<feature type="region of interest" description="Disordered" evidence="1">
    <location>
        <begin position="122"/>
        <end position="147"/>
    </location>
</feature>
<dbReference type="EMBL" id="JAYWIO010000001">
    <property type="protein sequence ID" value="KAK7290919.1"/>
    <property type="molecule type" value="Genomic_DNA"/>
</dbReference>
<evidence type="ECO:0000256" key="1">
    <source>
        <dbReference type="SAM" id="MobiDB-lite"/>
    </source>
</evidence>
<accession>A0AAN9J4Y3</accession>
<name>A0AAN9J4Y3_CROPI</name>
<dbReference type="AlphaFoldDB" id="A0AAN9J4Y3"/>
<feature type="compositionally biased region" description="Basic and acidic residues" evidence="1">
    <location>
        <begin position="130"/>
        <end position="139"/>
    </location>
</feature>
<proteinExistence type="predicted"/>
<organism evidence="2 3">
    <name type="scientific">Crotalaria pallida</name>
    <name type="common">Smooth rattlebox</name>
    <name type="synonym">Crotalaria striata</name>
    <dbReference type="NCBI Taxonomy" id="3830"/>
    <lineage>
        <taxon>Eukaryota</taxon>
        <taxon>Viridiplantae</taxon>
        <taxon>Streptophyta</taxon>
        <taxon>Embryophyta</taxon>
        <taxon>Tracheophyta</taxon>
        <taxon>Spermatophyta</taxon>
        <taxon>Magnoliopsida</taxon>
        <taxon>eudicotyledons</taxon>
        <taxon>Gunneridae</taxon>
        <taxon>Pentapetalae</taxon>
        <taxon>rosids</taxon>
        <taxon>fabids</taxon>
        <taxon>Fabales</taxon>
        <taxon>Fabaceae</taxon>
        <taxon>Papilionoideae</taxon>
        <taxon>50 kb inversion clade</taxon>
        <taxon>genistoids sensu lato</taxon>
        <taxon>core genistoids</taxon>
        <taxon>Crotalarieae</taxon>
        <taxon>Crotalaria</taxon>
    </lineage>
</organism>
<evidence type="ECO:0000313" key="2">
    <source>
        <dbReference type="EMBL" id="KAK7290919.1"/>
    </source>
</evidence>
<feature type="region of interest" description="Disordered" evidence="1">
    <location>
        <begin position="159"/>
        <end position="233"/>
    </location>
</feature>
<dbReference type="PANTHER" id="PTHR33871:SF22">
    <property type="match status" value="1"/>
</dbReference>
<feature type="compositionally biased region" description="Basic and acidic residues" evidence="1">
    <location>
        <begin position="45"/>
        <end position="56"/>
    </location>
</feature>